<evidence type="ECO:0000256" key="2">
    <source>
        <dbReference type="SAM" id="Phobius"/>
    </source>
</evidence>
<evidence type="ECO:0000313" key="3">
    <source>
        <dbReference type="EMBL" id="MPD03195.1"/>
    </source>
</evidence>
<keyword evidence="2" id="KW-1133">Transmembrane helix</keyword>
<feature type="coiled-coil region" evidence="1">
    <location>
        <begin position="33"/>
        <end position="64"/>
    </location>
</feature>
<gene>
    <name evidence="3" type="ORF">E2C01_098820</name>
</gene>
<dbReference type="Proteomes" id="UP000324222">
    <property type="component" value="Unassembled WGS sequence"/>
</dbReference>
<keyword evidence="4" id="KW-1185">Reference proteome</keyword>
<proteinExistence type="predicted"/>
<dbReference type="AlphaFoldDB" id="A0A5B7KF41"/>
<dbReference type="EMBL" id="VSRR010135100">
    <property type="protein sequence ID" value="MPD03195.1"/>
    <property type="molecule type" value="Genomic_DNA"/>
</dbReference>
<comment type="caution">
    <text evidence="3">The sequence shown here is derived from an EMBL/GenBank/DDBJ whole genome shotgun (WGS) entry which is preliminary data.</text>
</comment>
<evidence type="ECO:0000313" key="4">
    <source>
        <dbReference type="Proteomes" id="UP000324222"/>
    </source>
</evidence>
<keyword evidence="1" id="KW-0175">Coiled coil</keyword>
<organism evidence="3 4">
    <name type="scientific">Portunus trituberculatus</name>
    <name type="common">Swimming crab</name>
    <name type="synonym">Neptunus trituberculatus</name>
    <dbReference type="NCBI Taxonomy" id="210409"/>
    <lineage>
        <taxon>Eukaryota</taxon>
        <taxon>Metazoa</taxon>
        <taxon>Ecdysozoa</taxon>
        <taxon>Arthropoda</taxon>
        <taxon>Crustacea</taxon>
        <taxon>Multicrustacea</taxon>
        <taxon>Malacostraca</taxon>
        <taxon>Eumalacostraca</taxon>
        <taxon>Eucarida</taxon>
        <taxon>Decapoda</taxon>
        <taxon>Pleocyemata</taxon>
        <taxon>Brachyura</taxon>
        <taxon>Eubrachyura</taxon>
        <taxon>Portunoidea</taxon>
        <taxon>Portunidae</taxon>
        <taxon>Portuninae</taxon>
        <taxon>Portunus</taxon>
    </lineage>
</organism>
<name>A0A5B7KF41_PORTR</name>
<feature type="transmembrane region" description="Helical" evidence="2">
    <location>
        <begin position="90"/>
        <end position="123"/>
    </location>
</feature>
<evidence type="ECO:0000256" key="1">
    <source>
        <dbReference type="SAM" id="Coils"/>
    </source>
</evidence>
<keyword evidence="2" id="KW-0472">Membrane</keyword>
<keyword evidence="2" id="KW-0812">Transmembrane</keyword>
<sequence length="140" mass="16437">MEGEMDELSVKYSEALLEHEATRRVLGQASEELSREALVRAAAERQAQDLRQRLDDTLAEKEADDAHMKDLVRKYTNLEDALGESCRETLFILVLLCFCCCFFLYFCPIFLFLFIYSFIYCVYVRKYTNLEVLQGSFFFF</sequence>
<dbReference type="OrthoDB" id="419631at2759"/>
<accession>A0A5B7KF41</accession>
<protein>
    <submittedName>
        <fullName evidence="3">Uncharacterized protein</fullName>
    </submittedName>
</protein>
<reference evidence="3 4" key="1">
    <citation type="submission" date="2019-05" db="EMBL/GenBank/DDBJ databases">
        <title>Another draft genome of Portunus trituberculatus and its Hox gene families provides insights of decapod evolution.</title>
        <authorList>
            <person name="Jeong J.-H."/>
            <person name="Song I."/>
            <person name="Kim S."/>
            <person name="Choi T."/>
            <person name="Kim D."/>
            <person name="Ryu S."/>
            <person name="Kim W."/>
        </authorList>
    </citation>
    <scope>NUCLEOTIDE SEQUENCE [LARGE SCALE GENOMIC DNA]</scope>
    <source>
        <tissue evidence="3">Muscle</tissue>
    </source>
</reference>